<proteinExistence type="predicted"/>
<organism evidence="1 2">
    <name type="scientific">Balnearium lithotrophicum</name>
    <dbReference type="NCBI Taxonomy" id="223788"/>
    <lineage>
        <taxon>Bacteria</taxon>
        <taxon>Pseudomonadati</taxon>
        <taxon>Aquificota</taxon>
        <taxon>Aquificia</taxon>
        <taxon>Desulfurobacteriales</taxon>
        <taxon>Desulfurobacteriaceae</taxon>
        <taxon>Balnearium</taxon>
    </lineage>
</organism>
<gene>
    <name evidence="1" type="ORF">SAMN06269117_10338</name>
</gene>
<dbReference type="EMBL" id="FXTM01000003">
    <property type="protein sequence ID" value="SMO40283.1"/>
    <property type="molecule type" value="Genomic_DNA"/>
</dbReference>
<reference evidence="1 2" key="1">
    <citation type="submission" date="2017-05" db="EMBL/GenBank/DDBJ databases">
        <authorList>
            <person name="Varghese N."/>
            <person name="Submissions S."/>
        </authorList>
    </citation>
    <scope>NUCLEOTIDE SEQUENCE [LARGE SCALE GENOMIC DNA]</scope>
    <source>
        <strain evidence="1 2">DSM 16304</strain>
    </source>
</reference>
<accession>A0A521AZM4</accession>
<evidence type="ECO:0000313" key="2">
    <source>
        <dbReference type="Proteomes" id="UP000317315"/>
    </source>
</evidence>
<keyword evidence="2" id="KW-1185">Reference proteome</keyword>
<dbReference type="Proteomes" id="UP000317315">
    <property type="component" value="Unassembled WGS sequence"/>
</dbReference>
<protein>
    <submittedName>
        <fullName evidence="1">Uncharacterized protein</fullName>
    </submittedName>
</protein>
<sequence length="89" mass="10410">MNKRKKLKRLLIELSVELGDKTLREILEKVLYQLGKENMEIPENPVNLDFSKFSEEDLENFALLLAEELEVLNELGYKERVLEEWGSAS</sequence>
<dbReference type="RefSeq" id="WP_142933903.1">
    <property type="nucleotide sequence ID" value="NZ_FXTM01000003.1"/>
</dbReference>
<evidence type="ECO:0000313" key="1">
    <source>
        <dbReference type="EMBL" id="SMO40283.1"/>
    </source>
</evidence>
<dbReference type="AlphaFoldDB" id="A0A521AZM4"/>
<name>A0A521AZM4_9BACT</name>